<sequence length="375" mass="41868">MESRGDAMNASSGRRRLAIPRRSVSVASSLAFETGANQPYWISVTNVGLESERKIDEIAEGLEAVKVLLQKSHLPIRREHEDHSLLSIPASSTVGALSISELPITTPQQEPVKWDHSAQVNEFVRTVTEDRASREDQGVEESDILASLRRLARALEDSNVLRDLSFPETRGAQPQDHVSMPPTEAAVRVLRWSKDHKAFFRIEAVSRILPLEKFTEAMSAERPSGSLTATTHTPNEHGSCSGAYIRGILCCRKLQSHTRVDIYLKRSKSLPDSRAASRSRLRTRRRLTGGSSKPLLDGVPPRKEPIPTPRPILQLPRYRGHNALTKRPKYQALLPGLEDPREDIRTALQPGWISRIEYRARRDGTGVGFGTARDH</sequence>
<name>A0ACC2J2K2_9PEZI</name>
<dbReference type="Proteomes" id="UP001153332">
    <property type="component" value="Unassembled WGS sequence"/>
</dbReference>
<dbReference type="EMBL" id="JAPUUL010003750">
    <property type="protein sequence ID" value="KAJ8121698.1"/>
    <property type="molecule type" value="Genomic_DNA"/>
</dbReference>
<protein>
    <submittedName>
        <fullName evidence="1">Uncharacterized protein</fullName>
    </submittedName>
</protein>
<keyword evidence="2" id="KW-1185">Reference proteome</keyword>
<gene>
    <name evidence="1" type="ORF">O1611_g10029</name>
</gene>
<reference evidence="1" key="1">
    <citation type="submission" date="2022-12" db="EMBL/GenBank/DDBJ databases">
        <title>Genome Sequence of Lasiodiplodia mahajangana.</title>
        <authorList>
            <person name="Buettner E."/>
        </authorList>
    </citation>
    <scope>NUCLEOTIDE SEQUENCE</scope>
    <source>
        <strain evidence="1">VT137</strain>
    </source>
</reference>
<accession>A0ACC2J2K2</accession>
<comment type="caution">
    <text evidence="1">The sequence shown here is derived from an EMBL/GenBank/DDBJ whole genome shotgun (WGS) entry which is preliminary data.</text>
</comment>
<proteinExistence type="predicted"/>
<organism evidence="1 2">
    <name type="scientific">Lasiodiplodia mahajangana</name>
    <dbReference type="NCBI Taxonomy" id="1108764"/>
    <lineage>
        <taxon>Eukaryota</taxon>
        <taxon>Fungi</taxon>
        <taxon>Dikarya</taxon>
        <taxon>Ascomycota</taxon>
        <taxon>Pezizomycotina</taxon>
        <taxon>Dothideomycetes</taxon>
        <taxon>Dothideomycetes incertae sedis</taxon>
        <taxon>Botryosphaeriales</taxon>
        <taxon>Botryosphaeriaceae</taxon>
        <taxon>Lasiodiplodia</taxon>
    </lineage>
</organism>
<evidence type="ECO:0000313" key="2">
    <source>
        <dbReference type="Proteomes" id="UP001153332"/>
    </source>
</evidence>
<evidence type="ECO:0000313" key="1">
    <source>
        <dbReference type="EMBL" id="KAJ8121698.1"/>
    </source>
</evidence>